<dbReference type="FunFam" id="1.10.1050.10:FF:000002">
    <property type="entry name" value="30S ribosomal protein S4, chloroplastic"/>
    <property type="match status" value="1"/>
</dbReference>
<keyword evidence="5 7" id="KW-0687">Ribonucleoprotein</keyword>
<comment type="subcellular location">
    <subcellularLocation>
        <location evidence="7">Plastid</location>
        <location evidence="7">Chloroplast</location>
    </subcellularLocation>
</comment>
<evidence type="ECO:0000256" key="5">
    <source>
        <dbReference type="ARBA" id="ARBA00023274"/>
    </source>
</evidence>
<evidence type="ECO:0000259" key="9">
    <source>
        <dbReference type="SMART" id="SM00363"/>
    </source>
</evidence>
<evidence type="ECO:0000259" key="10">
    <source>
        <dbReference type="SMART" id="SM01390"/>
    </source>
</evidence>
<dbReference type="InterPro" id="IPR005709">
    <property type="entry name" value="Ribosomal_uS4_bac-type"/>
</dbReference>
<feature type="domain" description="Small ribosomal subunit protein uS4 N-terminal" evidence="10">
    <location>
        <begin position="3"/>
        <end position="89"/>
    </location>
</feature>
<accession>A0A097KLY9</accession>
<dbReference type="InterPro" id="IPR022801">
    <property type="entry name" value="Ribosomal_uS4"/>
</dbReference>
<dbReference type="NCBIfam" id="NF003717">
    <property type="entry name" value="PRK05327.1"/>
    <property type="match status" value="1"/>
</dbReference>
<evidence type="ECO:0000256" key="2">
    <source>
        <dbReference type="ARBA" id="ARBA00022730"/>
    </source>
</evidence>
<comment type="similarity">
    <text evidence="1 7 8">Belongs to the universal ribosomal protein uS4 family.</text>
</comment>
<dbReference type="GO" id="GO:0019843">
    <property type="term" value="F:rRNA binding"/>
    <property type="evidence" value="ECO:0007669"/>
    <property type="project" value="UniProtKB-UniRule"/>
</dbReference>
<dbReference type="PROSITE" id="PS50889">
    <property type="entry name" value="S4"/>
    <property type="match status" value="1"/>
</dbReference>
<dbReference type="Pfam" id="PF01479">
    <property type="entry name" value="S4"/>
    <property type="match status" value="1"/>
</dbReference>
<dbReference type="EMBL" id="KM462870">
    <property type="protein sequence ID" value="AIT94192.1"/>
    <property type="molecule type" value="Genomic_DNA"/>
</dbReference>
<name>A0A097KLY9_9CHLO</name>
<reference evidence="11" key="1">
    <citation type="journal article" date="2014" name="BMC Evol. Biol.">
        <title>Chloroplast phylogenomic analysis resolves deep-level relationships within the green algal class Trebouxiophyceae.</title>
        <authorList>
            <person name="Lemieux C."/>
            <person name="Otis C."/>
            <person name="Turmel M."/>
        </authorList>
    </citation>
    <scope>NUCLEOTIDE SEQUENCE</scope>
</reference>
<evidence type="ECO:0000256" key="8">
    <source>
        <dbReference type="RuleBase" id="RU003699"/>
    </source>
</evidence>
<dbReference type="SUPFAM" id="SSF55174">
    <property type="entry name" value="Alpha-L RNA-binding motif"/>
    <property type="match status" value="1"/>
</dbReference>
<dbReference type="SMART" id="SM00363">
    <property type="entry name" value="S4"/>
    <property type="match status" value="1"/>
</dbReference>
<evidence type="ECO:0000313" key="11">
    <source>
        <dbReference type="EMBL" id="AIT94192.1"/>
    </source>
</evidence>
<comment type="subunit">
    <text evidence="7">Part of the 30S ribosomal subunit. Contacts protein S5. The interaction surface between S4 and S5 is involved in control of translational fidelity.</text>
</comment>
<dbReference type="FunFam" id="3.10.290.10:FF:000001">
    <property type="entry name" value="30S ribosomal protein S4"/>
    <property type="match status" value="1"/>
</dbReference>
<evidence type="ECO:0000256" key="3">
    <source>
        <dbReference type="ARBA" id="ARBA00022884"/>
    </source>
</evidence>
<keyword evidence="4 7" id="KW-0689">Ribosomal protein</keyword>
<keyword evidence="11" id="KW-0150">Chloroplast</keyword>
<evidence type="ECO:0000256" key="6">
    <source>
        <dbReference type="ARBA" id="ARBA00035158"/>
    </source>
</evidence>
<comment type="function">
    <text evidence="7">With S5 and S12 plays an important role in translational accuracy.</text>
</comment>
<dbReference type="GO" id="GO:0042274">
    <property type="term" value="P:ribosomal small subunit biogenesis"/>
    <property type="evidence" value="ECO:0007669"/>
    <property type="project" value="TreeGrafter"/>
</dbReference>
<dbReference type="NCBIfam" id="TIGR01017">
    <property type="entry name" value="rpsD_bact"/>
    <property type="match status" value="1"/>
</dbReference>
<keyword evidence="2 7" id="KW-0699">rRNA-binding</keyword>
<dbReference type="GO" id="GO:0015935">
    <property type="term" value="C:small ribosomal subunit"/>
    <property type="evidence" value="ECO:0007669"/>
    <property type="project" value="InterPro"/>
</dbReference>
<gene>
    <name evidence="7 11" type="primary">rps4</name>
</gene>
<dbReference type="InterPro" id="IPR001912">
    <property type="entry name" value="Ribosomal_uS4_N"/>
</dbReference>
<keyword evidence="3 7" id="KW-0694">RNA-binding</keyword>
<dbReference type="PANTHER" id="PTHR11831">
    <property type="entry name" value="30S 40S RIBOSOMAL PROTEIN"/>
    <property type="match status" value="1"/>
</dbReference>
<dbReference type="SMART" id="SM01390">
    <property type="entry name" value="Ribosomal_S4"/>
    <property type="match status" value="1"/>
</dbReference>
<protein>
    <recommendedName>
        <fullName evidence="6 7">Small ribosomal subunit protein uS4c</fullName>
    </recommendedName>
</protein>
<dbReference type="Gene3D" id="3.10.290.10">
    <property type="entry name" value="RNA-binding S4 domain"/>
    <property type="match status" value="1"/>
</dbReference>
<evidence type="ECO:0000256" key="1">
    <source>
        <dbReference type="ARBA" id="ARBA00007465"/>
    </source>
</evidence>
<dbReference type="Gene3D" id="1.10.1050.10">
    <property type="entry name" value="Ribosomal Protein S4 Delta 41, Chain A, domain 1"/>
    <property type="match status" value="1"/>
</dbReference>
<proteinExistence type="inferred from homology"/>
<dbReference type="CDD" id="cd00165">
    <property type="entry name" value="S4"/>
    <property type="match status" value="1"/>
</dbReference>
<keyword evidence="11" id="KW-0934">Plastid</keyword>
<dbReference type="PANTHER" id="PTHR11831:SF4">
    <property type="entry name" value="SMALL RIBOSOMAL SUBUNIT PROTEIN US4M"/>
    <property type="match status" value="1"/>
</dbReference>
<comment type="function">
    <text evidence="7">One of the primary rRNA binding proteins, it binds directly to 16S rRNA where it nucleates assembly of the body of the 30S subunit.</text>
</comment>
<dbReference type="GO" id="GO:0006412">
    <property type="term" value="P:translation"/>
    <property type="evidence" value="ECO:0007669"/>
    <property type="project" value="UniProtKB-UniRule"/>
</dbReference>
<dbReference type="InterPro" id="IPR002942">
    <property type="entry name" value="S4_RNA-bd"/>
</dbReference>
<dbReference type="GO" id="GO:0009507">
    <property type="term" value="C:chloroplast"/>
    <property type="evidence" value="ECO:0007669"/>
    <property type="project" value="UniProtKB-SubCell"/>
</dbReference>
<dbReference type="AlphaFoldDB" id="A0A097KLY9"/>
<dbReference type="GO" id="GO:0003735">
    <property type="term" value="F:structural constituent of ribosome"/>
    <property type="evidence" value="ECO:0007669"/>
    <property type="project" value="InterPro"/>
</dbReference>
<geneLocation type="chloroplast" evidence="11"/>
<evidence type="ECO:0000256" key="4">
    <source>
        <dbReference type="ARBA" id="ARBA00022980"/>
    </source>
</evidence>
<organism evidence="11">
    <name type="scientific">Marsupiomonas sp. NIES 1824</name>
    <dbReference type="NCBI Taxonomy" id="1562198"/>
    <lineage>
        <taxon>Eukaryota</taxon>
        <taxon>Viridiplantae</taxon>
        <taxon>Chlorophyta</taxon>
        <taxon>core chlorophytes</taxon>
        <taxon>Pedinophyceae</taxon>
        <taxon>Marsupiomonadales</taxon>
        <taxon>Marsupiomonadaceae</taxon>
        <taxon>Marsupiomonas</taxon>
    </lineage>
</organism>
<feature type="domain" description="RNA-binding S4" evidence="9">
    <location>
        <begin position="90"/>
        <end position="154"/>
    </location>
</feature>
<dbReference type="PROSITE" id="PS00632">
    <property type="entry name" value="RIBOSOMAL_S4"/>
    <property type="match status" value="1"/>
</dbReference>
<dbReference type="Pfam" id="PF00163">
    <property type="entry name" value="Ribosomal_S4"/>
    <property type="match status" value="1"/>
</dbReference>
<dbReference type="HAMAP" id="MF_01306_B">
    <property type="entry name" value="Ribosomal_uS4_B"/>
    <property type="match status" value="1"/>
</dbReference>
<dbReference type="InterPro" id="IPR036986">
    <property type="entry name" value="S4_RNA-bd_sf"/>
</dbReference>
<sequence>MARYRGPRLRIIRRLGELPGLTTKITKRTSLPGQHGAAAKKPSQYGIRLQEKQKLRYHYGVKESQLMRYVKQAKRVRGSTGEVLLQLLEMRLDNMIFRLGMAPTIQAARQLVSHGHILVNGQKVDIPSFQCKTRDTISVRQKKQSQELVKRNLDQKSANSEYRIPPHLSFNETNLVATVNTMVSRDWVGLQLNELLVVEFYSRKL</sequence>
<dbReference type="InterPro" id="IPR018079">
    <property type="entry name" value="Ribosomal_uS4_CS"/>
</dbReference>
<evidence type="ECO:0000256" key="7">
    <source>
        <dbReference type="HAMAP-Rule" id="MF_01306"/>
    </source>
</evidence>